<evidence type="ECO:0000313" key="3">
    <source>
        <dbReference type="Proteomes" id="UP000596742"/>
    </source>
</evidence>
<protein>
    <submittedName>
        <fullName evidence="2">Uncharacterized protein</fullName>
    </submittedName>
</protein>
<dbReference type="EMBL" id="UYJE01007440">
    <property type="protein sequence ID" value="VDI54875.1"/>
    <property type="molecule type" value="Genomic_DNA"/>
</dbReference>
<dbReference type="AlphaFoldDB" id="A0A8B6FV44"/>
<gene>
    <name evidence="2" type="ORF">MGAL_10B002709</name>
</gene>
<reference evidence="2" key="1">
    <citation type="submission" date="2018-11" db="EMBL/GenBank/DDBJ databases">
        <authorList>
            <person name="Alioto T."/>
            <person name="Alioto T."/>
        </authorList>
    </citation>
    <scope>NUCLEOTIDE SEQUENCE</scope>
</reference>
<proteinExistence type="predicted"/>
<name>A0A8B6FV44_MYTGA</name>
<sequence length="499" mass="58363">MENNGPYSALCRSQQTVRWTMENKITVHSVVQETVREMEKDGLYTALVGHTDRSLLWKQDGPYSALLGHNRPFVMENKMDRTVHSAGHNRPFVGLKSIRWTVQCTLQVTTDRSLYYGEQDGLYSALCRSLQTFRCTLRTRWTQFVDNGEQDGPYSALCRSQQTVRLTMENKMDRTVHSVGHNRPFVGQWRTRWTVTTDRSLYYGEQDGPYSALYRSQQTIRWTMENKMDRTVHSAGHNRPFVGLKSIRWTVKRDCLLDYGEQEGLYSALCRSQQTVRCTIENKMDRTVHSLGHNRPFFGLWRQAGMSQMDQDGPYSALYRSQQTVRWTMENKMDHTEHSSHRPRSDNGKQDGPYSALYVTTDRSLDYGEQDGPYSALCMSQQTVRWSIENKMDLTVHSVCYNRLFVGLWRSGWTVQCTLYVTTDRSLDNREQDRPYSALCMSQQTVRWTIENKMGRTVHSVGHNRPFVGQWRTIWTIQCTLYVTTDRSLDYGEQTWYRQ</sequence>
<feature type="region of interest" description="Disordered" evidence="1">
    <location>
        <begin position="332"/>
        <end position="353"/>
    </location>
</feature>
<dbReference type="OrthoDB" id="10428206at2759"/>
<feature type="compositionally biased region" description="Basic and acidic residues" evidence="1">
    <location>
        <begin position="332"/>
        <end position="349"/>
    </location>
</feature>
<keyword evidence="3" id="KW-1185">Reference proteome</keyword>
<accession>A0A8B6FV44</accession>
<organism evidence="2 3">
    <name type="scientific">Mytilus galloprovincialis</name>
    <name type="common">Mediterranean mussel</name>
    <dbReference type="NCBI Taxonomy" id="29158"/>
    <lineage>
        <taxon>Eukaryota</taxon>
        <taxon>Metazoa</taxon>
        <taxon>Spiralia</taxon>
        <taxon>Lophotrochozoa</taxon>
        <taxon>Mollusca</taxon>
        <taxon>Bivalvia</taxon>
        <taxon>Autobranchia</taxon>
        <taxon>Pteriomorphia</taxon>
        <taxon>Mytilida</taxon>
        <taxon>Mytiloidea</taxon>
        <taxon>Mytilidae</taxon>
        <taxon>Mytilinae</taxon>
        <taxon>Mytilus</taxon>
    </lineage>
</organism>
<evidence type="ECO:0000313" key="2">
    <source>
        <dbReference type="EMBL" id="VDI54875.1"/>
    </source>
</evidence>
<evidence type="ECO:0000256" key="1">
    <source>
        <dbReference type="SAM" id="MobiDB-lite"/>
    </source>
</evidence>
<dbReference type="Proteomes" id="UP000596742">
    <property type="component" value="Unassembled WGS sequence"/>
</dbReference>
<comment type="caution">
    <text evidence="2">The sequence shown here is derived from an EMBL/GenBank/DDBJ whole genome shotgun (WGS) entry which is preliminary data.</text>
</comment>